<evidence type="ECO:0000256" key="10">
    <source>
        <dbReference type="SAM" id="MobiDB-lite"/>
    </source>
</evidence>
<dbReference type="InterPro" id="IPR005198">
    <property type="entry name" value="Glyco_hydro_76"/>
</dbReference>
<evidence type="ECO:0000256" key="2">
    <source>
        <dbReference type="ARBA" id="ARBA00004308"/>
    </source>
</evidence>
<evidence type="ECO:0000313" key="11">
    <source>
        <dbReference type="EMBL" id="CAH0036397.1"/>
    </source>
</evidence>
<dbReference type="InterPro" id="IPR008928">
    <property type="entry name" value="6-hairpin_glycosidase_sf"/>
</dbReference>
<evidence type="ECO:0000256" key="5">
    <source>
        <dbReference type="ARBA" id="ARBA00022729"/>
    </source>
</evidence>
<dbReference type="AlphaFoldDB" id="A0A9N9W0T7"/>
<evidence type="ECO:0000313" key="12">
    <source>
        <dbReference type="Proteomes" id="UP000696573"/>
    </source>
</evidence>
<dbReference type="OrthoDB" id="4187847at2759"/>
<dbReference type="Gene3D" id="1.50.10.20">
    <property type="match status" value="1"/>
</dbReference>
<evidence type="ECO:0000256" key="8">
    <source>
        <dbReference type="ARBA" id="ARBA00023180"/>
    </source>
</evidence>
<dbReference type="GO" id="GO:0008496">
    <property type="term" value="F:mannan endo-1,6-alpha-mannosidase activity"/>
    <property type="evidence" value="ECO:0007669"/>
    <property type="project" value="UniProtKB-EC"/>
</dbReference>
<keyword evidence="6" id="KW-0378">Hydrolase</keyword>
<dbReference type="GO" id="GO:0009272">
    <property type="term" value="P:fungal-type cell wall biogenesis"/>
    <property type="evidence" value="ECO:0007669"/>
    <property type="project" value="TreeGrafter"/>
</dbReference>
<protein>
    <recommendedName>
        <fullName evidence="4">mannan endo-1,6-alpha-mannosidase</fullName>
        <ecNumber evidence="4">3.2.1.101</ecNumber>
    </recommendedName>
</protein>
<evidence type="ECO:0000256" key="3">
    <source>
        <dbReference type="ARBA" id="ARBA00009699"/>
    </source>
</evidence>
<keyword evidence="5" id="KW-0732">Signal</keyword>
<sequence length="476" mass="50540">SGILLPSSPTLVSIQILLLIAIMGRGLASVLLASLACSPLMVAAADDSLKVDSRDNILKSAGTVAKSLMDEYNKGEIPGLLSDEYYFYESGTFMSTLVDYWHLTGDSTYNDAVKKGLLYQVGAEDNFMPANQSANLGNDDQCFWALAAMQAVENNFTSPSSDEPQWLTLAKNVFNDQAQRLEAASDTCGGGLRWQIFTFNAGWNYKNSISNGCFFDLGARLARHTGNTTYSKTVVAAYDWLEKTALVNGTSGAVYDGTNVAQGNCSSIDKMEWSYVAAILNNGAAYMYNQTTGDDQKKWQDRVQKFTDSILSKFFPSGIASEPACETVDTCSVDQVTFKGITIRWLAAVSQLAPFTADKILPVLKTSAEAAAKSCTSSSCSFSWNDTNVKRPKSSGIGERLNALAAISNLLIADASGPSKGSENATESTGSSPSQTSGSSQASSTNDKGAAGKGMGLSVALLTTGLLASAWMGLGF</sequence>
<feature type="compositionally biased region" description="Low complexity" evidence="10">
    <location>
        <begin position="428"/>
        <end position="445"/>
    </location>
</feature>
<proteinExistence type="inferred from homology"/>
<evidence type="ECO:0000256" key="6">
    <source>
        <dbReference type="ARBA" id="ARBA00022801"/>
    </source>
</evidence>
<evidence type="ECO:0000256" key="7">
    <source>
        <dbReference type="ARBA" id="ARBA00023136"/>
    </source>
</evidence>
<evidence type="ECO:0000256" key="4">
    <source>
        <dbReference type="ARBA" id="ARBA00012350"/>
    </source>
</evidence>
<dbReference type="EC" id="3.2.1.101" evidence="4"/>
<keyword evidence="8" id="KW-0325">Glycoprotein</keyword>
<organism evidence="11 12">
    <name type="scientific">Clonostachys rhizophaga</name>
    <dbReference type="NCBI Taxonomy" id="160324"/>
    <lineage>
        <taxon>Eukaryota</taxon>
        <taxon>Fungi</taxon>
        <taxon>Dikarya</taxon>
        <taxon>Ascomycota</taxon>
        <taxon>Pezizomycotina</taxon>
        <taxon>Sordariomycetes</taxon>
        <taxon>Hypocreomycetidae</taxon>
        <taxon>Hypocreales</taxon>
        <taxon>Bionectriaceae</taxon>
        <taxon>Clonostachys</taxon>
    </lineage>
</organism>
<dbReference type="GO" id="GO:0016052">
    <property type="term" value="P:carbohydrate catabolic process"/>
    <property type="evidence" value="ECO:0007669"/>
    <property type="project" value="InterPro"/>
</dbReference>
<dbReference type="GO" id="GO:0012505">
    <property type="term" value="C:endomembrane system"/>
    <property type="evidence" value="ECO:0007669"/>
    <property type="project" value="UniProtKB-SubCell"/>
</dbReference>
<dbReference type="SUPFAM" id="SSF48208">
    <property type="entry name" value="Six-hairpin glycosidases"/>
    <property type="match status" value="1"/>
</dbReference>
<dbReference type="FunFam" id="1.50.10.20:FF:000006">
    <property type="entry name" value="Mannan endo-1,6-alpha-mannosidase"/>
    <property type="match status" value="1"/>
</dbReference>
<evidence type="ECO:0000256" key="9">
    <source>
        <dbReference type="ARBA" id="ARBA00023295"/>
    </source>
</evidence>
<keyword evidence="7" id="KW-0472">Membrane</keyword>
<comment type="similarity">
    <text evidence="3">Belongs to the glycosyl hydrolase 76 family.</text>
</comment>
<keyword evidence="12" id="KW-1185">Reference proteome</keyword>
<dbReference type="EMBL" id="CABFNQ020000758">
    <property type="protein sequence ID" value="CAH0036397.1"/>
    <property type="molecule type" value="Genomic_DNA"/>
</dbReference>
<comment type="subcellular location">
    <subcellularLocation>
        <location evidence="2">Endomembrane system</location>
    </subcellularLocation>
</comment>
<accession>A0A9N9W0T7</accession>
<keyword evidence="9" id="KW-0326">Glycosidase</keyword>
<reference evidence="11" key="1">
    <citation type="submission" date="2021-10" db="EMBL/GenBank/DDBJ databases">
        <authorList>
            <person name="Piombo E."/>
        </authorList>
    </citation>
    <scope>NUCLEOTIDE SEQUENCE</scope>
</reference>
<name>A0A9N9W0T7_9HYPO</name>
<feature type="region of interest" description="Disordered" evidence="10">
    <location>
        <begin position="418"/>
        <end position="449"/>
    </location>
</feature>
<feature type="non-terminal residue" evidence="11">
    <location>
        <position position="1"/>
    </location>
</feature>
<dbReference type="Pfam" id="PF03663">
    <property type="entry name" value="Glyco_hydro_76"/>
    <property type="match status" value="1"/>
</dbReference>
<dbReference type="Proteomes" id="UP000696573">
    <property type="component" value="Unassembled WGS sequence"/>
</dbReference>
<dbReference type="InterPro" id="IPR014480">
    <property type="entry name" value="Mannan-1_6-alpha_mannosidase"/>
</dbReference>
<evidence type="ECO:0000256" key="1">
    <source>
        <dbReference type="ARBA" id="ARBA00001452"/>
    </source>
</evidence>
<gene>
    <name evidence="11" type="ORF">CRHIZ90672A_00010424</name>
</gene>
<dbReference type="PANTHER" id="PTHR12145">
    <property type="entry name" value="MANNAN ENDO-1,6-ALPHA-MANNOSIDASE DCW1"/>
    <property type="match status" value="1"/>
</dbReference>
<dbReference type="PANTHER" id="PTHR12145:SF36">
    <property type="entry name" value="MANNAN ENDO-1,6-ALPHA-MANNOSIDASE DCW1"/>
    <property type="match status" value="1"/>
</dbReference>
<dbReference type="PIRSF" id="PIRSF016302">
    <property type="entry name" value="Man_a_manosd"/>
    <property type="match status" value="1"/>
</dbReference>
<comment type="caution">
    <text evidence="11">The sequence shown here is derived from an EMBL/GenBank/DDBJ whole genome shotgun (WGS) entry which is preliminary data.</text>
</comment>
<comment type="catalytic activity">
    <reaction evidence="1">
        <text>Random hydrolysis of (1-&gt;6)-alpha-D-mannosidic linkages in unbranched (1-&gt;6)-mannans.</text>
        <dbReference type="EC" id="3.2.1.101"/>
    </reaction>
</comment>